<feature type="chain" id="PRO_5017790537" description="PKD-like family protein" evidence="1">
    <location>
        <begin position="22"/>
        <end position="476"/>
    </location>
</feature>
<feature type="signal peptide" evidence="1">
    <location>
        <begin position="1"/>
        <end position="21"/>
    </location>
</feature>
<keyword evidence="1" id="KW-0732">Signal</keyword>
<dbReference type="AlphaFoldDB" id="A0A3E1NJU1"/>
<dbReference type="OrthoDB" id="1095195at2"/>
<dbReference type="RefSeq" id="WP_116847451.1">
    <property type="nucleotide sequence ID" value="NZ_QTJU01000003.1"/>
</dbReference>
<dbReference type="EMBL" id="QTJU01000003">
    <property type="protein sequence ID" value="RFM28205.1"/>
    <property type="molecule type" value="Genomic_DNA"/>
</dbReference>
<proteinExistence type="predicted"/>
<dbReference type="PROSITE" id="PS51257">
    <property type="entry name" value="PROKAR_LIPOPROTEIN"/>
    <property type="match status" value="1"/>
</dbReference>
<dbReference type="Pfam" id="PF16407">
    <property type="entry name" value="PKD_2"/>
    <property type="match status" value="1"/>
</dbReference>
<evidence type="ECO:0008006" key="4">
    <source>
        <dbReference type="Google" id="ProtNLM"/>
    </source>
</evidence>
<evidence type="ECO:0000313" key="2">
    <source>
        <dbReference type="EMBL" id="RFM28205.1"/>
    </source>
</evidence>
<protein>
    <recommendedName>
        <fullName evidence="4">PKD-like family protein</fullName>
    </recommendedName>
</protein>
<accession>A0A3E1NJU1</accession>
<evidence type="ECO:0000256" key="1">
    <source>
        <dbReference type="SAM" id="SignalP"/>
    </source>
</evidence>
<dbReference type="Proteomes" id="UP000261284">
    <property type="component" value="Unassembled WGS sequence"/>
</dbReference>
<name>A0A3E1NJU1_9BACT</name>
<reference evidence="2 3" key="1">
    <citation type="submission" date="2018-08" db="EMBL/GenBank/DDBJ databases">
        <title>Chitinophagaceae sp. K23C18032701, a novel bacterium isolated from forest soil.</title>
        <authorList>
            <person name="Wang C."/>
        </authorList>
    </citation>
    <scope>NUCLEOTIDE SEQUENCE [LARGE SCALE GENOMIC DNA]</scope>
    <source>
        <strain evidence="2 3">K23C18032701</strain>
    </source>
</reference>
<evidence type="ECO:0000313" key="3">
    <source>
        <dbReference type="Proteomes" id="UP000261284"/>
    </source>
</evidence>
<dbReference type="SUPFAM" id="SSF82171">
    <property type="entry name" value="DPP6 N-terminal domain-like"/>
    <property type="match status" value="1"/>
</dbReference>
<sequence>MPLRKTYLPITLALCSMLVLAACYKDKGNYTYHKPDEPLIALDSVYNVLIGDSLVIKPRVQYTGTDTFSYEWKISLPDNTTREFKGPELHMLYGLGAARYAGLLTAINHNNGMHYFYPFVVSGETVFSEGVAVLTAENGKAQVSFIKANGEVLSRIYQVINPNDTLPDDPIQIIKAVEVIMEPDITRCYWVLGKSGKYKGVQIDVNTFARKGHFEDNFFDVPDTVAPQNFCSTIQGVLAGVSNGRMYAGTTSTWDQAPNFGMFGLDAAGDYTMHPSFIYNTDKQGSQQYFIGFDTKHSQFVRMNMYGGLVYFGPAYAVTGGAFNPINLGMDLITMMQIDGGNCFAFCKDASGAVQELKFSVEFNGPFNFNPIYQHTFAHPELITGNTKWIGAPGEIIYFTSNDKIYRYNPLNQDLRTLTADMGGKAVTMIKLMEDGTLAAGTENTLYYLNISGGNTGTVLRKVEGLPGNVIDIVNR</sequence>
<organism evidence="2 3">
    <name type="scientific">Deminuibacter soli</name>
    <dbReference type="NCBI Taxonomy" id="2291815"/>
    <lineage>
        <taxon>Bacteria</taxon>
        <taxon>Pseudomonadati</taxon>
        <taxon>Bacteroidota</taxon>
        <taxon>Chitinophagia</taxon>
        <taxon>Chitinophagales</taxon>
        <taxon>Chitinophagaceae</taxon>
        <taxon>Deminuibacter</taxon>
    </lineage>
</organism>
<dbReference type="InterPro" id="IPR032183">
    <property type="entry name" value="PKD-like"/>
</dbReference>
<keyword evidence="3" id="KW-1185">Reference proteome</keyword>
<comment type="caution">
    <text evidence="2">The sequence shown here is derived from an EMBL/GenBank/DDBJ whole genome shotgun (WGS) entry which is preliminary data.</text>
</comment>
<gene>
    <name evidence="2" type="ORF">DXN05_11840</name>
</gene>